<dbReference type="PANTHER" id="PTHR33375">
    <property type="entry name" value="CHROMOSOME-PARTITIONING PROTEIN PARB-RELATED"/>
    <property type="match status" value="1"/>
</dbReference>
<dbReference type="RefSeq" id="WP_089216772.1">
    <property type="nucleotide sequence ID" value="NZ_FZPA01000011.1"/>
</dbReference>
<organism evidence="3 4">
    <name type="scientific">Sphingopyxis indica</name>
    <dbReference type="NCBI Taxonomy" id="436663"/>
    <lineage>
        <taxon>Bacteria</taxon>
        <taxon>Pseudomonadati</taxon>
        <taxon>Pseudomonadota</taxon>
        <taxon>Alphaproteobacteria</taxon>
        <taxon>Sphingomonadales</taxon>
        <taxon>Sphingomonadaceae</taxon>
        <taxon>Sphingopyxis</taxon>
    </lineage>
</organism>
<dbReference type="SUPFAM" id="SSF110849">
    <property type="entry name" value="ParB/Sulfiredoxin"/>
    <property type="match status" value="1"/>
</dbReference>
<dbReference type="InterPro" id="IPR003115">
    <property type="entry name" value="ParB_N"/>
</dbReference>
<dbReference type="Gene3D" id="3.90.1530.30">
    <property type="match status" value="1"/>
</dbReference>
<name>A0A239JW91_9SPHN</name>
<dbReference type="PANTHER" id="PTHR33375:SF7">
    <property type="entry name" value="CHROMOSOME 2-PARTITIONING PROTEIN PARB-RELATED"/>
    <property type="match status" value="1"/>
</dbReference>
<dbReference type="InterPro" id="IPR050336">
    <property type="entry name" value="Chromosome_partition/occlusion"/>
</dbReference>
<feature type="compositionally biased region" description="Basic and acidic residues" evidence="1">
    <location>
        <begin position="410"/>
        <end position="428"/>
    </location>
</feature>
<sequence>MAKSLPKITLAPSRDIPLDRLRLSQANVRRVKAGVSLDTLAADIARRGLLQSLNVRPLLDGEGQETGQFEIPAGGRRFRALELLVKQKRLAKDAPIPCVVGGAANDILAEEDSLAENSFRQALHPLDEFRAMQAMVDKEAGIEEIAAHFHTTPAAVRQRLKLAGVSPKLHALYAEEAMTLDQLMAFTIADDHARQEEVWEQLEHSFNKSATWIRQKLTENSVRAGDKRVGFVGLDTYLEAGGSIARDLFEADGGGWLTDPALLDRLVDAKLKAEGARILAEGWKWVTTAIDLPWDATRGFREIDREEVALTEAEAARVAELEAEGEELGDEWADVHDVPDEVHARIEAIDAELGALVDRPLIFKAEEMATAGAFVSIDRDGSVRVERGFVKPEHQPREGLGDDGASEAGDDGRSSADRSDDGAAKSQDDASGTEEPGALLPLPDRLVSDLTAWRTLALQDRVAQDPALAFAAVLHVLVLGCFYSFSRECCVQIAANRVSFSNAPSGLRDCAPAQALDARAAAWKARLPQSDKELWSFLLTLDGEEQSQLLAHCASLCVNAQAEVVPKYDNGRISAHGVERRIAHSHVLALAAGLDVHGAGWRPTAEGYFSNVTKPQILADVAEARGGEAARMIGHLKKADIAREAERLVAETTWLPAPMRTPGLDRIDPDGGETAVPIDADGGDPGDAELPVAAE</sequence>
<dbReference type="EMBL" id="FZPA01000011">
    <property type="protein sequence ID" value="SNT10141.1"/>
    <property type="molecule type" value="Genomic_DNA"/>
</dbReference>
<dbReference type="FunFam" id="3.90.1530.30:FF:000002">
    <property type="entry name" value="Chromosome partitioning protein ParB"/>
    <property type="match status" value="1"/>
</dbReference>
<dbReference type="Gene3D" id="1.10.10.2830">
    <property type="match status" value="1"/>
</dbReference>
<evidence type="ECO:0000313" key="4">
    <source>
        <dbReference type="Proteomes" id="UP000198339"/>
    </source>
</evidence>
<feature type="region of interest" description="Disordered" evidence="1">
    <location>
        <begin position="388"/>
        <end position="441"/>
    </location>
</feature>
<evidence type="ECO:0000259" key="2">
    <source>
        <dbReference type="SMART" id="SM00470"/>
    </source>
</evidence>
<reference evidence="3 4" key="1">
    <citation type="submission" date="2017-06" db="EMBL/GenBank/DDBJ databases">
        <authorList>
            <person name="Kim H.J."/>
            <person name="Triplett B.A."/>
        </authorList>
    </citation>
    <scope>NUCLEOTIDE SEQUENCE [LARGE SCALE GENOMIC DNA]</scope>
    <source>
        <strain evidence="3 4">DS15</strain>
    </source>
</reference>
<dbReference type="InterPro" id="IPR036086">
    <property type="entry name" value="ParB/Sulfiredoxin_sf"/>
</dbReference>
<feature type="region of interest" description="Disordered" evidence="1">
    <location>
        <begin position="659"/>
        <end position="695"/>
    </location>
</feature>
<evidence type="ECO:0000256" key="1">
    <source>
        <dbReference type="SAM" id="MobiDB-lite"/>
    </source>
</evidence>
<keyword evidence="4" id="KW-1185">Reference proteome</keyword>
<dbReference type="GO" id="GO:0005694">
    <property type="term" value="C:chromosome"/>
    <property type="evidence" value="ECO:0007669"/>
    <property type="project" value="TreeGrafter"/>
</dbReference>
<dbReference type="SUPFAM" id="SSF109709">
    <property type="entry name" value="KorB DNA-binding domain-like"/>
    <property type="match status" value="1"/>
</dbReference>
<dbReference type="SMART" id="SM00470">
    <property type="entry name" value="ParB"/>
    <property type="match status" value="1"/>
</dbReference>
<dbReference type="AlphaFoldDB" id="A0A239JW91"/>
<dbReference type="Pfam" id="PF02195">
    <property type="entry name" value="ParB_N"/>
    <property type="match status" value="1"/>
</dbReference>
<dbReference type="GO" id="GO:0007059">
    <property type="term" value="P:chromosome segregation"/>
    <property type="evidence" value="ECO:0007669"/>
    <property type="project" value="TreeGrafter"/>
</dbReference>
<evidence type="ECO:0000313" key="3">
    <source>
        <dbReference type="EMBL" id="SNT10141.1"/>
    </source>
</evidence>
<gene>
    <name evidence="3" type="ORF">SAMN06295955_111113</name>
</gene>
<dbReference type="CDD" id="cd16406">
    <property type="entry name" value="ParB_N_like"/>
    <property type="match status" value="1"/>
</dbReference>
<proteinExistence type="predicted"/>
<feature type="domain" description="ParB-like N-terminal" evidence="2">
    <location>
        <begin position="14"/>
        <end position="118"/>
    </location>
</feature>
<dbReference type="OrthoDB" id="9813122at2"/>
<dbReference type="Proteomes" id="UP000198339">
    <property type="component" value="Unassembled WGS sequence"/>
</dbReference>
<accession>A0A239JW91</accession>
<feature type="compositionally biased region" description="Basic and acidic residues" evidence="1">
    <location>
        <begin position="388"/>
        <end position="400"/>
    </location>
</feature>
<protein>
    <submittedName>
        <fullName evidence="3">Chromosome partitioning protein, ParB family</fullName>
    </submittedName>
</protein>